<name>A0A7U2EYF5_PHANO</name>
<feature type="region of interest" description="Disordered" evidence="1">
    <location>
        <begin position="1"/>
        <end position="53"/>
    </location>
</feature>
<evidence type="ECO:0000256" key="1">
    <source>
        <dbReference type="SAM" id="MobiDB-lite"/>
    </source>
</evidence>
<evidence type="ECO:0000313" key="3">
    <source>
        <dbReference type="Proteomes" id="UP000663193"/>
    </source>
</evidence>
<dbReference type="VEuPathDB" id="FungiDB:JI435_302290"/>
<feature type="compositionally biased region" description="Basic and acidic residues" evidence="1">
    <location>
        <begin position="28"/>
        <end position="47"/>
    </location>
</feature>
<feature type="compositionally biased region" description="Polar residues" evidence="1">
    <location>
        <begin position="1"/>
        <end position="27"/>
    </location>
</feature>
<keyword evidence="3" id="KW-1185">Reference proteome</keyword>
<dbReference type="EMBL" id="CP069027">
    <property type="protein sequence ID" value="QRC95396.1"/>
    <property type="molecule type" value="Genomic_DNA"/>
</dbReference>
<accession>A0A7U2EYF5</accession>
<reference evidence="3" key="1">
    <citation type="journal article" date="2021" name="BMC Genomics">
        <title>Chromosome-level genome assembly and manually-curated proteome of model necrotroph Parastagonospora nodorum Sn15 reveals a genome-wide trove of candidate effector homologs, and redundancy of virulence-related functions within an accessory chromosome.</title>
        <authorList>
            <person name="Bertazzoni S."/>
            <person name="Jones D.A.B."/>
            <person name="Phan H.T."/>
            <person name="Tan K.-C."/>
            <person name="Hane J.K."/>
        </authorList>
    </citation>
    <scope>NUCLEOTIDE SEQUENCE [LARGE SCALE GENOMIC DNA]</scope>
    <source>
        <strain evidence="3">SN15 / ATCC MYA-4574 / FGSC 10173)</strain>
    </source>
</reference>
<proteinExistence type="predicted"/>
<protein>
    <submittedName>
        <fullName evidence="2">Uncharacterized protein</fullName>
    </submittedName>
</protein>
<organism evidence="2 3">
    <name type="scientific">Phaeosphaeria nodorum (strain SN15 / ATCC MYA-4574 / FGSC 10173)</name>
    <name type="common">Glume blotch fungus</name>
    <name type="synonym">Parastagonospora nodorum</name>
    <dbReference type="NCBI Taxonomy" id="321614"/>
    <lineage>
        <taxon>Eukaryota</taxon>
        <taxon>Fungi</taxon>
        <taxon>Dikarya</taxon>
        <taxon>Ascomycota</taxon>
        <taxon>Pezizomycotina</taxon>
        <taxon>Dothideomycetes</taxon>
        <taxon>Pleosporomycetidae</taxon>
        <taxon>Pleosporales</taxon>
        <taxon>Pleosporineae</taxon>
        <taxon>Phaeosphaeriaceae</taxon>
        <taxon>Parastagonospora</taxon>
    </lineage>
</organism>
<dbReference type="AlphaFoldDB" id="A0A7U2EYF5"/>
<evidence type="ECO:0000313" key="2">
    <source>
        <dbReference type="EMBL" id="QRC95396.1"/>
    </source>
</evidence>
<gene>
    <name evidence="2" type="ORF">JI435_302290</name>
</gene>
<dbReference type="Proteomes" id="UP000663193">
    <property type="component" value="Chromosome 5"/>
</dbReference>
<sequence length="113" mass="12976">MLQTQSHKPWSASSHGVKTTHNAQQQDDSTRERRERRSGDPKPERRQQLNNSSCISAIQGIRAVPKLIRCRSLGHSMEYPCSGWNGNVSRKMKRRDEHVAEVRLVKHFTIETG</sequence>